<dbReference type="Proteomes" id="UP000215155">
    <property type="component" value="Unassembled WGS sequence"/>
</dbReference>
<accession>A0AA91TK19</accession>
<evidence type="ECO:0000313" key="1">
    <source>
        <dbReference type="EMBL" id="OXL44315.1"/>
    </source>
</evidence>
<reference evidence="1 2" key="1">
    <citation type="submission" date="2017-07" db="EMBL/GenBank/DDBJ databases">
        <title>Draft genome sequence of Prevotella copri isolated from the gut of healthy adult Indian.</title>
        <authorList>
            <person name="Das B."/>
            <person name="Bag S."/>
            <person name="Ghosh T.S."/>
        </authorList>
    </citation>
    <scope>NUCLEOTIDE SEQUENCE [LARGE SCALE GENOMIC DNA]</scope>
    <source>
        <strain evidence="1 2">Indica</strain>
    </source>
</reference>
<dbReference type="AlphaFoldDB" id="A0AA91TK19"/>
<dbReference type="EMBL" id="NMPZ01000008">
    <property type="protein sequence ID" value="OXL44315.1"/>
    <property type="molecule type" value="Genomic_DNA"/>
</dbReference>
<organism evidence="1 2">
    <name type="scientific">Segatella copri</name>
    <dbReference type="NCBI Taxonomy" id="165179"/>
    <lineage>
        <taxon>Bacteria</taxon>
        <taxon>Pseudomonadati</taxon>
        <taxon>Bacteroidota</taxon>
        <taxon>Bacteroidia</taxon>
        <taxon>Bacteroidales</taxon>
        <taxon>Prevotellaceae</taxon>
        <taxon>Segatella</taxon>
    </lineage>
</organism>
<evidence type="ECO:0000313" key="2">
    <source>
        <dbReference type="Proteomes" id="UP000215155"/>
    </source>
</evidence>
<name>A0AA91TK19_9BACT</name>
<gene>
    <name evidence="1" type="ORF">CFT61_06685</name>
</gene>
<comment type="caution">
    <text evidence="1">The sequence shown here is derived from an EMBL/GenBank/DDBJ whole genome shotgun (WGS) entry which is preliminary data.</text>
</comment>
<sequence length="78" mass="8797">MLLAFIIFISKTLLLKFYVRITPTRRRREKARDGPYYFQGYLVVFETGAAAPKNNEKNVETSPLGVPLTVAACGKFAK</sequence>
<proteinExistence type="predicted"/>
<protein>
    <submittedName>
        <fullName evidence="1">Uncharacterized protein</fullName>
    </submittedName>
</protein>